<comment type="caution">
    <text evidence="3">The sequence shown here is derived from an EMBL/GenBank/DDBJ whole genome shotgun (WGS) entry which is preliminary data.</text>
</comment>
<feature type="transmembrane region" description="Helical" evidence="1">
    <location>
        <begin position="338"/>
        <end position="356"/>
    </location>
</feature>
<dbReference type="EMBL" id="CAJOAZ010002561">
    <property type="protein sequence ID" value="CAF3940257.1"/>
    <property type="molecule type" value="Genomic_DNA"/>
</dbReference>
<feature type="domain" description="EamA" evidence="2">
    <location>
        <begin position="39"/>
        <end position="169"/>
    </location>
</feature>
<protein>
    <recommendedName>
        <fullName evidence="2">EamA domain-containing protein</fullName>
    </recommendedName>
</protein>
<feature type="transmembrane region" description="Helical" evidence="1">
    <location>
        <begin position="153"/>
        <end position="170"/>
    </location>
</feature>
<feature type="transmembrane region" description="Helical" evidence="1">
    <location>
        <begin position="312"/>
        <end position="332"/>
    </location>
</feature>
<evidence type="ECO:0000313" key="3">
    <source>
        <dbReference type="EMBL" id="CAF1213754.1"/>
    </source>
</evidence>
<evidence type="ECO:0000313" key="5">
    <source>
        <dbReference type="Proteomes" id="UP000663845"/>
    </source>
</evidence>
<dbReference type="AlphaFoldDB" id="A0A814X6K9"/>
<evidence type="ECO:0000313" key="4">
    <source>
        <dbReference type="EMBL" id="CAF3940257.1"/>
    </source>
</evidence>
<organism evidence="3 5">
    <name type="scientific">Adineta steineri</name>
    <dbReference type="NCBI Taxonomy" id="433720"/>
    <lineage>
        <taxon>Eukaryota</taxon>
        <taxon>Metazoa</taxon>
        <taxon>Spiralia</taxon>
        <taxon>Gnathifera</taxon>
        <taxon>Rotifera</taxon>
        <taxon>Eurotatoria</taxon>
        <taxon>Bdelloidea</taxon>
        <taxon>Adinetida</taxon>
        <taxon>Adinetidae</taxon>
        <taxon>Adineta</taxon>
    </lineage>
</organism>
<dbReference type="EMBL" id="CAJNOG010000387">
    <property type="protein sequence ID" value="CAF1213754.1"/>
    <property type="molecule type" value="Genomic_DNA"/>
</dbReference>
<name>A0A814X6K9_9BILA</name>
<dbReference type="Proteomes" id="UP000663844">
    <property type="component" value="Unassembled WGS sequence"/>
</dbReference>
<dbReference type="SUPFAM" id="SSF103481">
    <property type="entry name" value="Multidrug resistance efflux transporter EmrE"/>
    <property type="match status" value="2"/>
</dbReference>
<accession>A0A814X6K9</accession>
<feature type="transmembrane region" description="Helical" evidence="1">
    <location>
        <begin position="99"/>
        <end position="123"/>
    </location>
</feature>
<reference evidence="3" key="1">
    <citation type="submission" date="2021-02" db="EMBL/GenBank/DDBJ databases">
        <authorList>
            <person name="Nowell W R."/>
        </authorList>
    </citation>
    <scope>NUCLEOTIDE SEQUENCE</scope>
</reference>
<gene>
    <name evidence="3" type="ORF">JYZ213_LOCUS27606</name>
    <name evidence="4" type="ORF">OXD698_LOCUS26086</name>
</gene>
<feature type="transmembrane region" description="Helical" evidence="1">
    <location>
        <begin position="70"/>
        <end position="87"/>
    </location>
</feature>
<proteinExistence type="predicted"/>
<feature type="transmembrane region" description="Helical" evidence="1">
    <location>
        <begin position="40"/>
        <end position="58"/>
    </location>
</feature>
<evidence type="ECO:0000256" key="1">
    <source>
        <dbReference type="SAM" id="Phobius"/>
    </source>
</evidence>
<keyword evidence="1" id="KW-0472">Membrane</keyword>
<sequence>MTEEEQQQQVPLHTISADVAEKTPASFLKRIYQRLHAHSGIWYMLTANVIFCCGTFILKLIPADMFDIMIIRFSVQAIVFGSYAAFYKHYNLFNTNGQPIASALNVLMSSATNLSYLAAFYFLPLSDLNTIKYTYIVWAAILSVIFLKDRFKFVNGISLTLTVAGLILATKPHFFIKTLSHLFDVSNSNTTITTTTTTTTMATASVIISAAKVSTLYYLGVFLAFISSLTKAIQMIARKQLVKTKQPYSVMNFQFTAFALIISILYSLIRRLWLPEPYPWKWMFTVGILIGCLQLITNTFYAKALKRENVQLLSIIGALDILYACILQYIFLRLTKSWMFYVGASFIALAAIILSIDNHSMNKKQREKEKAMINNENQKTNV</sequence>
<dbReference type="InterPro" id="IPR037185">
    <property type="entry name" value="EmrE-like"/>
</dbReference>
<dbReference type="InterPro" id="IPR000620">
    <property type="entry name" value="EamA_dom"/>
</dbReference>
<feature type="transmembrane region" description="Helical" evidence="1">
    <location>
        <begin position="130"/>
        <end position="147"/>
    </location>
</feature>
<evidence type="ECO:0000259" key="2">
    <source>
        <dbReference type="Pfam" id="PF00892"/>
    </source>
</evidence>
<keyword evidence="1" id="KW-1133">Transmembrane helix</keyword>
<keyword evidence="1" id="KW-0812">Transmembrane</keyword>
<feature type="domain" description="EamA" evidence="2">
    <location>
        <begin position="219"/>
        <end position="355"/>
    </location>
</feature>
<dbReference type="Pfam" id="PF00892">
    <property type="entry name" value="EamA"/>
    <property type="match status" value="2"/>
</dbReference>
<dbReference type="Proteomes" id="UP000663845">
    <property type="component" value="Unassembled WGS sequence"/>
</dbReference>
<dbReference type="GO" id="GO:0016020">
    <property type="term" value="C:membrane"/>
    <property type="evidence" value="ECO:0007669"/>
    <property type="project" value="InterPro"/>
</dbReference>
<feature type="transmembrane region" description="Helical" evidence="1">
    <location>
        <begin position="217"/>
        <end position="237"/>
    </location>
</feature>
<dbReference type="PANTHER" id="PTHR22911">
    <property type="entry name" value="ACYL-MALONYL CONDENSING ENZYME-RELATED"/>
    <property type="match status" value="1"/>
</dbReference>
<feature type="transmembrane region" description="Helical" evidence="1">
    <location>
        <begin position="281"/>
        <end position="300"/>
    </location>
</feature>
<feature type="transmembrane region" description="Helical" evidence="1">
    <location>
        <begin position="249"/>
        <end position="269"/>
    </location>
</feature>